<evidence type="ECO:0000313" key="2">
    <source>
        <dbReference type="Proteomes" id="UP000478052"/>
    </source>
</evidence>
<gene>
    <name evidence="1" type="ORF">FWK35_00000931</name>
</gene>
<keyword evidence="2" id="KW-1185">Reference proteome</keyword>
<dbReference type="EMBL" id="VUJU01000390">
    <property type="protein sequence ID" value="KAF0770734.1"/>
    <property type="molecule type" value="Genomic_DNA"/>
</dbReference>
<accession>A0A6G0ZI07</accession>
<reference evidence="1 2" key="1">
    <citation type="submission" date="2019-08" db="EMBL/GenBank/DDBJ databases">
        <title>Whole genome of Aphis craccivora.</title>
        <authorList>
            <person name="Voronova N.V."/>
            <person name="Shulinski R.S."/>
            <person name="Bandarenka Y.V."/>
            <person name="Zhorov D.G."/>
            <person name="Warner D."/>
        </authorList>
    </citation>
    <scope>NUCLEOTIDE SEQUENCE [LARGE SCALE GENOMIC DNA]</scope>
    <source>
        <strain evidence="1">180601</strain>
        <tissue evidence="1">Whole Body</tissue>
    </source>
</reference>
<name>A0A6G0ZI07_APHCR</name>
<evidence type="ECO:0000313" key="1">
    <source>
        <dbReference type="EMBL" id="KAF0770734.1"/>
    </source>
</evidence>
<proteinExistence type="predicted"/>
<sequence>MLVLFTYDYKKFAKMQRMFLISVLHTHTNHTNNKTSELFFNIKIKMVDTFKHEQLLNMKIYNFLIGICS</sequence>
<protein>
    <submittedName>
        <fullName evidence="1">Uncharacterized protein</fullName>
    </submittedName>
</protein>
<comment type="caution">
    <text evidence="1">The sequence shown here is derived from an EMBL/GenBank/DDBJ whole genome shotgun (WGS) entry which is preliminary data.</text>
</comment>
<organism evidence="1 2">
    <name type="scientific">Aphis craccivora</name>
    <name type="common">Cowpea aphid</name>
    <dbReference type="NCBI Taxonomy" id="307492"/>
    <lineage>
        <taxon>Eukaryota</taxon>
        <taxon>Metazoa</taxon>
        <taxon>Ecdysozoa</taxon>
        <taxon>Arthropoda</taxon>
        <taxon>Hexapoda</taxon>
        <taxon>Insecta</taxon>
        <taxon>Pterygota</taxon>
        <taxon>Neoptera</taxon>
        <taxon>Paraneoptera</taxon>
        <taxon>Hemiptera</taxon>
        <taxon>Sternorrhyncha</taxon>
        <taxon>Aphidomorpha</taxon>
        <taxon>Aphidoidea</taxon>
        <taxon>Aphididae</taxon>
        <taxon>Aphidini</taxon>
        <taxon>Aphis</taxon>
        <taxon>Aphis</taxon>
    </lineage>
</organism>
<dbReference type="Proteomes" id="UP000478052">
    <property type="component" value="Unassembled WGS sequence"/>
</dbReference>
<dbReference type="AlphaFoldDB" id="A0A6G0ZI07"/>